<keyword evidence="9 12" id="KW-1133">Transmembrane helix</keyword>
<keyword evidence="7 12" id="KW-0812">Transmembrane</keyword>
<reference evidence="14 15" key="1">
    <citation type="submission" date="2017-06" db="EMBL/GenBank/DDBJ databases">
        <title>Genome sequencing of cyanobaciteial culture collection at National Institute for Environmental Studies (NIES).</title>
        <authorList>
            <person name="Hirose Y."/>
            <person name="Shimura Y."/>
            <person name="Fujisawa T."/>
            <person name="Nakamura Y."/>
            <person name="Kawachi M."/>
        </authorList>
    </citation>
    <scope>NUCLEOTIDE SEQUENCE [LARGE SCALE GENOMIC DNA]</scope>
    <source>
        <strain evidence="14 15">NIES-806</strain>
    </source>
</reference>
<keyword evidence="5" id="KW-0997">Cell inner membrane</keyword>
<keyword evidence="10" id="KW-0443">Lipid metabolism</keyword>
<dbReference type="OrthoDB" id="531587at2"/>
<dbReference type="GO" id="GO:0009103">
    <property type="term" value="P:lipopolysaccharide biosynthetic process"/>
    <property type="evidence" value="ECO:0007669"/>
    <property type="project" value="UniProtKB-KW"/>
</dbReference>
<name>A0A1Z4V9H9_9CYAN</name>
<protein>
    <recommendedName>
        <fullName evidence="13">EamA domain-containing protein</fullName>
    </recommendedName>
</protein>
<dbReference type="Pfam" id="PF00892">
    <property type="entry name" value="EamA"/>
    <property type="match status" value="1"/>
</dbReference>
<dbReference type="InterPro" id="IPR000620">
    <property type="entry name" value="EamA_dom"/>
</dbReference>
<evidence type="ECO:0000256" key="4">
    <source>
        <dbReference type="ARBA" id="ARBA00022516"/>
    </source>
</evidence>
<evidence type="ECO:0000256" key="5">
    <source>
        <dbReference type="ARBA" id="ARBA00022519"/>
    </source>
</evidence>
<dbReference type="InterPro" id="IPR000390">
    <property type="entry name" value="Small_drug/metabolite_transptr"/>
</dbReference>
<keyword evidence="6" id="KW-0441">Lipid A biosynthesis</keyword>
<dbReference type="KEGG" id="dcm:NIES806_44660"/>
<dbReference type="SUPFAM" id="SSF103481">
    <property type="entry name" value="Multidrug resistance efflux transporter EmrE"/>
    <property type="match status" value="1"/>
</dbReference>
<feature type="transmembrane region" description="Helical" evidence="12">
    <location>
        <begin position="43"/>
        <end position="68"/>
    </location>
</feature>
<evidence type="ECO:0000259" key="13">
    <source>
        <dbReference type="Pfam" id="PF00892"/>
    </source>
</evidence>
<proteinExistence type="inferred from homology"/>
<evidence type="ECO:0000313" key="15">
    <source>
        <dbReference type="Proteomes" id="UP000218702"/>
    </source>
</evidence>
<feature type="domain" description="EamA" evidence="13">
    <location>
        <begin position="41"/>
        <end position="119"/>
    </location>
</feature>
<keyword evidence="11 12" id="KW-0472">Membrane</keyword>
<evidence type="ECO:0000313" key="14">
    <source>
        <dbReference type="EMBL" id="BAZ88230.1"/>
    </source>
</evidence>
<keyword evidence="8" id="KW-0448">Lipopolysaccharide biosynthesis</keyword>
<evidence type="ECO:0000256" key="3">
    <source>
        <dbReference type="ARBA" id="ARBA00022475"/>
    </source>
</evidence>
<keyword evidence="3" id="KW-1003">Cell membrane</keyword>
<accession>A0A1Z4V9H9</accession>
<dbReference type="GO" id="GO:0022857">
    <property type="term" value="F:transmembrane transporter activity"/>
    <property type="evidence" value="ECO:0007669"/>
    <property type="project" value="InterPro"/>
</dbReference>
<feature type="transmembrane region" description="Helical" evidence="12">
    <location>
        <begin position="74"/>
        <end position="95"/>
    </location>
</feature>
<evidence type="ECO:0000256" key="7">
    <source>
        <dbReference type="ARBA" id="ARBA00022692"/>
    </source>
</evidence>
<comment type="similarity">
    <text evidence="2">Belongs to the EamA transporter family.</text>
</comment>
<gene>
    <name evidence="14" type="ORF">NIES806_44660</name>
</gene>
<keyword evidence="15" id="KW-1185">Reference proteome</keyword>
<dbReference type="Gene3D" id="1.10.3730.20">
    <property type="match status" value="1"/>
</dbReference>
<dbReference type="GO" id="GO:0005886">
    <property type="term" value="C:plasma membrane"/>
    <property type="evidence" value="ECO:0007669"/>
    <property type="project" value="UniProtKB-SubCell"/>
</dbReference>
<evidence type="ECO:0000256" key="8">
    <source>
        <dbReference type="ARBA" id="ARBA00022985"/>
    </source>
</evidence>
<organism evidence="14 15">
    <name type="scientific">Dolichospermum compactum NIES-806</name>
    <dbReference type="NCBI Taxonomy" id="1973481"/>
    <lineage>
        <taxon>Bacteria</taxon>
        <taxon>Bacillati</taxon>
        <taxon>Cyanobacteriota</taxon>
        <taxon>Cyanophyceae</taxon>
        <taxon>Nostocales</taxon>
        <taxon>Aphanizomenonaceae</taxon>
        <taxon>Dolichospermum</taxon>
        <taxon>Dolichospermum compactum</taxon>
    </lineage>
</organism>
<evidence type="ECO:0000256" key="1">
    <source>
        <dbReference type="ARBA" id="ARBA00004651"/>
    </source>
</evidence>
<keyword evidence="4" id="KW-0444">Lipid biosynthesis</keyword>
<sequence length="124" mass="13320">MSIPEFSLLLISVLISVAGQFFLKMGAIKLGKVHGENMINLILNMITIPELLLGLICYGIGAVAYILLLTKVNLSVAAPAVSIGYIFSVLLGYFVLKEPISLTRVFGLGLIVSGVILVIWKKST</sequence>
<evidence type="ECO:0000256" key="11">
    <source>
        <dbReference type="ARBA" id="ARBA00023136"/>
    </source>
</evidence>
<dbReference type="EMBL" id="AP018316">
    <property type="protein sequence ID" value="BAZ88230.1"/>
    <property type="molecule type" value="Genomic_DNA"/>
</dbReference>
<dbReference type="AlphaFoldDB" id="A0A1Z4V9H9"/>
<dbReference type="Proteomes" id="UP000218702">
    <property type="component" value="Chromosome"/>
</dbReference>
<comment type="subcellular location">
    <subcellularLocation>
        <location evidence="1">Cell membrane</location>
        <topology evidence="1">Multi-pass membrane protein</topology>
    </subcellularLocation>
</comment>
<evidence type="ECO:0000256" key="9">
    <source>
        <dbReference type="ARBA" id="ARBA00022989"/>
    </source>
</evidence>
<evidence type="ECO:0000256" key="12">
    <source>
        <dbReference type="SAM" id="Phobius"/>
    </source>
</evidence>
<evidence type="ECO:0000256" key="10">
    <source>
        <dbReference type="ARBA" id="ARBA00023098"/>
    </source>
</evidence>
<feature type="transmembrane region" description="Helical" evidence="12">
    <location>
        <begin position="6"/>
        <end position="23"/>
    </location>
</feature>
<feature type="transmembrane region" description="Helical" evidence="12">
    <location>
        <begin position="102"/>
        <end position="120"/>
    </location>
</feature>
<evidence type="ECO:0000256" key="2">
    <source>
        <dbReference type="ARBA" id="ARBA00007362"/>
    </source>
</evidence>
<dbReference type="PANTHER" id="PTHR30561:SF9">
    <property type="entry name" value="4-AMINO-4-DEOXY-L-ARABINOSE-PHOSPHOUNDECAPRENOL FLIPPASE SUBUNIT ARNF-RELATED"/>
    <property type="match status" value="1"/>
</dbReference>
<evidence type="ECO:0000256" key="6">
    <source>
        <dbReference type="ARBA" id="ARBA00022556"/>
    </source>
</evidence>
<dbReference type="RefSeq" id="WP_096670685.1">
    <property type="nucleotide sequence ID" value="NZ_AP018316.1"/>
</dbReference>
<dbReference type="PANTHER" id="PTHR30561">
    <property type="entry name" value="SMR FAMILY PROTON-DEPENDENT DRUG EFFLUX TRANSPORTER SUGE"/>
    <property type="match status" value="1"/>
</dbReference>
<dbReference type="InterPro" id="IPR037185">
    <property type="entry name" value="EmrE-like"/>
</dbReference>